<feature type="transmembrane region" description="Helical" evidence="7">
    <location>
        <begin position="108"/>
        <end position="129"/>
    </location>
</feature>
<keyword evidence="5 7" id="KW-0472">Membrane</keyword>
<feature type="transmembrane region" description="Helical" evidence="7">
    <location>
        <begin position="136"/>
        <end position="159"/>
    </location>
</feature>
<evidence type="ECO:0000256" key="4">
    <source>
        <dbReference type="ARBA" id="ARBA00022989"/>
    </source>
</evidence>
<dbReference type="Pfam" id="PF01184">
    <property type="entry name" value="Gpr1_Fun34_YaaH"/>
    <property type="match status" value="1"/>
</dbReference>
<feature type="compositionally biased region" description="Basic and acidic residues" evidence="6">
    <location>
        <begin position="1"/>
        <end position="27"/>
    </location>
</feature>
<keyword evidence="9" id="KW-1185">Reference proteome</keyword>
<comment type="subcellular location">
    <subcellularLocation>
        <location evidence="1">Membrane</location>
        <topology evidence="1">Multi-pass membrane protein</topology>
    </subcellularLocation>
</comment>
<comment type="caution">
    <text evidence="8">The sequence shown here is derived from an EMBL/GenBank/DDBJ whole genome shotgun (WGS) entry which is preliminary data.</text>
</comment>
<reference evidence="8" key="1">
    <citation type="submission" date="2020-04" db="EMBL/GenBank/DDBJ databases">
        <title>Draft genome resource of the tomato pathogen Pseudocercospora fuligena.</title>
        <authorList>
            <person name="Zaccaron A."/>
        </authorList>
    </citation>
    <scope>NUCLEOTIDE SEQUENCE</scope>
    <source>
        <strain evidence="8">PF001</strain>
    </source>
</reference>
<dbReference type="OrthoDB" id="3648309at2759"/>
<sequence>MADRVLDHNDKDAGYGYGDTDRMDQLHSNDSPENALTRIRTAGSVSIPPELFEKLYLSPESRVKGDLRKTFGNPTPIGLGGFLLSLTPLSCFLMNWRNTATGLGASNIPVYLFFGGVLMNVAGVLEWILGNTFIAVVFTTFGAFWLAFGGTLQPFYGAYGAFSPDPANPAEGLAEPGFLNAWVFFLLWMGILCFVYLICSIRTNLVFFLILLPLPSTFACLAGTFWYMGQGQMEYAMTLQIAGGAQAFVVCVLGWYLFTSLMLASVDAPISLPVFDLSTKIKGASERQKRGKV</sequence>
<feature type="transmembrane region" description="Helical" evidence="7">
    <location>
        <begin position="205"/>
        <end position="229"/>
    </location>
</feature>
<evidence type="ECO:0000256" key="6">
    <source>
        <dbReference type="SAM" id="MobiDB-lite"/>
    </source>
</evidence>
<dbReference type="EMBL" id="JABCIY010000047">
    <property type="protein sequence ID" value="KAF7194927.1"/>
    <property type="molecule type" value="Genomic_DNA"/>
</dbReference>
<protein>
    <submittedName>
        <fullName evidence="8">Protein alcS</fullName>
    </submittedName>
</protein>
<dbReference type="PANTHER" id="PTHR31123">
    <property type="entry name" value="ACCUMULATION OF DYADS PROTEIN 2-RELATED"/>
    <property type="match status" value="1"/>
</dbReference>
<evidence type="ECO:0000313" key="9">
    <source>
        <dbReference type="Proteomes" id="UP000660729"/>
    </source>
</evidence>
<dbReference type="GO" id="GO:0005886">
    <property type="term" value="C:plasma membrane"/>
    <property type="evidence" value="ECO:0007669"/>
    <property type="project" value="TreeGrafter"/>
</dbReference>
<feature type="transmembrane region" description="Helical" evidence="7">
    <location>
        <begin position="77"/>
        <end position="96"/>
    </location>
</feature>
<dbReference type="InterPro" id="IPR000791">
    <property type="entry name" value="Gpr1/Fun34/SatP-like"/>
</dbReference>
<feature type="transmembrane region" description="Helical" evidence="7">
    <location>
        <begin position="235"/>
        <end position="258"/>
    </location>
</feature>
<evidence type="ECO:0000256" key="1">
    <source>
        <dbReference type="ARBA" id="ARBA00004141"/>
    </source>
</evidence>
<evidence type="ECO:0000313" key="8">
    <source>
        <dbReference type="EMBL" id="KAF7194927.1"/>
    </source>
</evidence>
<keyword evidence="4 7" id="KW-1133">Transmembrane helix</keyword>
<dbReference type="InterPro" id="IPR051633">
    <property type="entry name" value="AceTr"/>
</dbReference>
<feature type="transmembrane region" description="Helical" evidence="7">
    <location>
        <begin position="179"/>
        <end position="198"/>
    </location>
</feature>
<evidence type="ECO:0000256" key="3">
    <source>
        <dbReference type="ARBA" id="ARBA00022692"/>
    </source>
</evidence>
<accession>A0A8H6RPR1</accession>
<proteinExistence type="inferred from homology"/>
<dbReference type="Proteomes" id="UP000660729">
    <property type="component" value="Unassembled WGS sequence"/>
</dbReference>
<dbReference type="PANTHER" id="PTHR31123:SF4">
    <property type="entry name" value="PROTEIN ALCS"/>
    <property type="match status" value="1"/>
</dbReference>
<gene>
    <name evidence="8" type="ORF">HII31_03764</name>
</gene>
<comment type="similarity">
    <text evidence="2">Belongs to the acetate uptake transporter (AceTr) (TC 2.A.96) family.</text>
</comment>
<organism evidence="8 9">
    <name type="scientific">Pseudocercospora fuligena</name>
    <dbReference type="NCBI Taxonomy" id="685502"/>
    <lineage>
        <taxon>Eukaryota</taxon>
        <taxon>Fungi</taxon>
        <taxon>Dikarya</taxon>
        <taxon>Ascomycota</taxon>
        <taxon>Pezizomycotina</taxon>
        <taxon>Dothideomycetes</taxon>
        <taxon>Dothideomycetidae</taxon>
        <taxon>Mycosphaerellales</taxon>
        <taxon>Mycosphaerellaceae</taxon>
        <taxon>Pseudocercospora</taxon>
    </lineage>
</organism>
<evidence type="ECO:0000256" key="7">
    <source>
        <dbReference type="SAM" id="Phobius"/>
    </source>
</evidence>
<dbReference type="GO" id="GO:0015123">
    <property type="term" value="F:acetate transmembrane transporter activity"/>
    <property type="evidence" value="ECO:0007669"/>
    <property type="project" value="TreeGrafter"/>
</dbReference>
<evidence type="ECO:0000256" key="5">
    <source>
        <dbReference type="ARBA" id="ARBA00023136"/>
    </source>
</evidence>
<evidence type="ECO:0000256" key="2">
    <source>
        <dbReference type="ARBA" id="ARBA00005587"/>
    </source>
</evidence>
<feature type="region of interest" description="Disordered" evidence="6">
    <location>
        <begin position="1"/>
        <end position="31"/>
    </location>
</feature>
<name>A0A8H6RPR1_9PEZI</name>
<dbReference type="AlphaFoldDB" id="A0A8H6RPR1"/>
<keyword evidence="3 7" id="KW-0812">Transmembrane</keyword>